<keyword evidence="3" id="KW-1185">Reference proteome</keyword>
<dbReference type="AlphaFoldDB" id="A0A4Z2II63"/>
<organism evidence="2 3">
    <name type="scientific">Liparis tanakae</name>
    <name type="common">Tanaka's snailfish</name>
    <dbReference type="NCBI Taxonomy" id="230148"/>
    <lineage>
        <taxon>Eukaryota</taxon>
        <taxon>Metazoa</taxon>
        <taxon>Chordata</taxon>
        <taxon>Craniata</taxon>
        <taxon>Vertebrata</taxon>
        <taxon>Euteleostomi</taxon>
        <taxon>Actinopterygii</taxon>
        <taxon>Neopterygii</taxon>
        <taxon>Teleostei</taxon>
        <taxon>Neoteleostei</taxon>
        <taxon>Acanthomorphata</taxon>
        <taxon>Eupercaria</taxon>
        <taxon>Perciformes</taxon>
        <taxon>Cottioidei</taxon>
        <taxon>Cottales</taxon>
        <taxon>Liparidae</taxon>
        <taxon>Liparis</taxon>
    </lineage>
</organism>
<feature type="region of interest" description="Disordered" evidence="1">
    <location>
        <begin position="129"/>
        <end position="168"/>
    </location>
</feature>
<proteinExistence type="predicted"/>
<reference evidence="2 3" key="1">
    <citation type="submission" date="2019-03" db="EMBL/GenBank/DDBJ databases">
        <title>First draft genome of Liparis tanakae, snailfish: a comprehensive survey of snailfish specific genes.</title>
        <authorList>
            <person name="Kim W."/>
            <person name="Song I."/>
            <person name="Jeong J.-H."/>
            <person name="Kim D."/>
            <person name="Kim S."/>
            <person name="Ryu S."/>
            <person name="Song J.Y."/>
            <person name="Lee S.K."/>
        </authorList>
    </citation>
    <scope>NUCLEOTIDE SEQUENCE [LARGE SCALE GENOMIC DNA]</scope>
    <source>
        <tissue evidence="2">Muscle</tissue>
    </source>
</reference>
<protein>
    <recommendedName>
        <fullName evidence="4">GDP-mannose 4,6 dehydratase</fullName>
    </recommendedName>
</protein>
<name>A0A4Z2II63_9TELE</name>
<dbReference type="EMBL" id="SRLO01000089">
    <property type="protein sequence ID" value="TNN76883.1"/>
    <property type="molecule type" value="Genomic_DNA"/>
</dbReference>
<evidence type="ECO:0000313" key="2">
    <source>
        <dbReference type="EMBL" id="TNN76883.1"/>
    </source>
</evidence>
<evidence type="ECO:0000313" key="3">
    <source>
        <dbReference type="Proteomes" id="UP000314294"/>
    </source>
</evidence>
<feature type="region of interest" description="Disordered" evidence="1">
    <location>
        <begin position="1"/>
        <end position="25"/>
    </location>
</feature>
<evidence type="ECO:0008006" key="4">
    <source>
        <dbReference type="Google" id="ProtNLM"/>
    </source>
</evidence>
<sequence>MFEPPDVTNHHENIHSGADVSGAESGSSHVSLTAVIQRRGASLRCGSLLSERRSYASAPDYLQGDSSKAYRQLGWKPKVTFEVRVTHLMSGDDAGSASLPGPGAQSGALKSLLSVRTFCTFRVRSERVQSLDPDLSGPDDSRPAQRPRLRIMTAEGLHKAPGSGHHDG</sequence>
<dbReference type="Proteomes" id="UP000314294">
    <property type="component" value="Unassembled WGS sequence"/>
</dbReference>
<accession>A0A4Z2II63</accession>
<evidence type="ECO:0000256" key="1">
    <source>
        <dbReference type="SAM" id="MobiDB-lite"/>
    </source>
</evidence>
<gene>
    <name evidence="2" type="ORF">EYF80_012936</name>
</gene>
<comment type="caution">
    <text evidence="2">The sequence shown here is derived from an EMBL/GenBank/DDBJ whole genome shotgun (WGS) entry which is preliminary data.</text>
</comment>
<dbReference type="OrthoDB" id="202470at2759"/>